<accession>A0A814ETC3</accession>
<dbReference type="PROSITE" id="PS50181">
    <property type="entry name" value="FBOX"/>
    <property type="match status" value="1"/>
</dbReference>
<evidence type="ECO:0000259" key="1">
    <source>
        <dbReference type="PROSITE" id="PS50181"/>
    </source>
</evidence>
<dbReference type="InterPro" id="IPR001810">
    <property type="entry name" value="F-box_dom"/>
</dbReference>
<protein>
    <recommendedName>
        <fullName evidence="1">F-box domain-containing protein</fullName>
    </recommendedName>
</protein>
<comment type="caution">
    <text evidence="2">The sequence shown here is derived from an EMBL/GenBank/DDBJ whole genome shotgun (WGS) entry which is preliminary data.</text>
</comment>
<evidence type="ECO:0000313" key="2">
    <source>
        <dbReference type="EMBL" id="CAF0973755.1"/>
    </source>
</evidence>
<reference evidence="2" key="1">
    <citation type="submission" date="2021-02" db="EMBL/GenBank/DDBJ databases">
        <authorList>
            <person name="Nowell W R."/>
        </authorList>
    </citation>
    <scope>NUCLEOTIDE SEQUENCE</scope>
</reference>
<dbReference type="EMBL" id="CAJNON010000106">
    <property type="protein sequence ID" value="CAF0973755.1"/>
    <property type="molecule type" value="Genomic_DNA"/>
</dbReference>
<dbReference type="OrthoDB" id="10005909at2759"/>
<name>A0A814ETC3_9BILA</name>
<feature type="domain" description="F-box" evidence="1">
    <location>
        <begin position="8"/>
        <end position="53"/>
    </location>
</feature>
<gene>
    <name evidence="2" type="ORF">VCS650_LOCUS13280</name>
</gene>
<proteinExistence type="predicted"/>
<dbReference type="AlphaFoldDB" id="A0A814ETC3"/>
<evidence type="ECO:0000313" key="3">
    <source>
        <dbReference type="Proteomes" id="UP000663891"/>
    </source>
</evidence>
<organism evidence="2 3">
    <name type="scientific">Adineta steineri</name>
    <dbReference type="NCBI Taxonomy" id="433720"/>
    <lineage>
        <taxon>Eukaryota</taxon>
        <taxon>Metazoa</taxon>
        <taxon>Spiralia</taxon>
        <taxon>Gnathifera</taxon>
        <taxon>Rotifera</taxon>
        <taxon>Eurotatoria</taxon>
        <taxon>Bdelloidea</taxon>
        <taxon>Adinetida</taxon>
        <taxon>Adinetidae</taxon>
        <taxon>Adineta</taxon>
    </lineage>
</organism>
<sequence>MLSSRFTKNTLEKLPDELLLAICRYLSSADVLFSFYGLNSRLSQTISGYYQHVVIAKLPYIQFHCICTSILPDIGLNISSLVISNQWKGVLSTLFLNYFSDKMSLIFPQLKHLTFISFNSNSLKLFLNSLQNLPQLCGINLCFQYDGSINSDGSETLLDRLFSANNNRLNSILFDDESIIFSVDDKICNRFYSNIQKLSLDIKTLGDLHQLLTILPQLISITVTINEDSSIPDNINTCTPVHSLKELQLQSFSPSWSYDELASILKRIPNVEILSISIETYDDERLIDGKKFSLLLSNLSLHKFNYFLQYYNSSSSSSLLDSKKILSSWKEFNQKFICIKNDEKKLIALYTVPFIFSYLILHGTLARNEIFIDSYASQVKMLTLYEVSTDLVDIFSIIKKSRQIQRLNIRMDEKIVPQSLQQIHLGKLPYLTKVLAWRGSSVNMEYFRRLLEIAPNLYHLEVNFEFIRSLLDNEYICELFRRRITHLYISIPTTIDVESVVSSISRLTTIATSLKHFYLSLLKDYKASELTILDILKYLPNCHCLISFGIVDIIITKELVSKDIHRWILENSTLYDYKPFFVDYTGNIFRLWF</sequence>
<dbReference type="Proteomes" id="UP000663891">
    <property type="component" value="Unassembled WGS sequence"/>
</dbReference>